<dbReference type="InterPro" id="IPR023801">
    <property type="entry name" value="His_deacetylse_dom"/>
</dbReference>
<dbReference type="GO" id="GO:0040029">
    <property type="term" value="P:epigenetic regulation of gene expression"/>
    <property type="evidence" value="ECO:0007669"/>
    <property type="project" value="TreeGrafter"/>
</dbReference>
<sequence length="372" mass="40838">MQAVFVALQQSRRVFLKHGRRAPVSSGGHNGRSLPAPIPVHAFYADHFILPLPSGHRFPMAKYGRLRERLTVELPQVRLGQALPASDGELALVHLPAYIQAIHTGTLDAAAQREIGFPWSPAMAERARRSVGATIQACRAVMAGAGLAANLAGGTHHSYAHKGSGFCVFNDAAVAARLMQTEHARRHRATGPLRVAIVDLDVHQGNGTASIFASDDSVFTLSLHGARNFPFRKEPSDLDVELPDGCGDTEYLEALERALEELEQRFDPGLVIYLAGADPHEGDRLGRLKLTFDGLEARDRRVMDWAWQRRLPLAFTMAGGYGTDMEATVQIQMNTYRTALDYHHRWQGMAGVWPADRSATDPATPHWQNPAP</sequence>
<dbReference type="EMBL" id="VYGV01000024">
    <property type="protein sequence ID" value="NWF47876.1"/>
    <property type="molecule type" value="Genomic_DNA"/>
</dbReference>
<organism evidence="4 5">
    <name type="scientific">Hydrogenophaga aromaticivorans</name>
    <dbReference type="NCBI Taxonomy" id="2610898"/>
    <lineage>
        <taxon>Bacteria</taxon>
        <taxon>Pseudomonadati</taxon>
        <taxon>Pseudomonadota</taxon>
        <taxon>Betaproteobacteria</taxon>
        <taxon>Burkholderiales</taxon>
        <taxon>Comamonadaceae</taxon>
        <taxon>Hydrogenophaga</taxon>
    </lineage>
</organism>
<dbReference type="SUPFAM" id="SSF52768">
    <property type="entry name" value="Arginase/deacetylase"/>
    <property type="match status" value="1"/>
</dbReference>
<dbReference type="AlphaFoldDB" id="A0A7Y8H0C4"/>
<protein>
    <submittedName>
        <fullName evidence="4">Histone deacetylase</fullName>
    </submittedName>
</protein>
<feature type="domain" description="Histone deacetylase" evidence="3">
    <location>
        <begin position="66"/>
        <end position="324"/>
    </location>
</feature>
<gene>
    <name evidence="4" type="ORF">F3K02_21860</name>
</gene>
<comment type="caution">
    <text evidence="4">The sequence shown here is derived from an EMBL/GenBank/DDBJ whole genome shotgun (WGS) entry which is preliminary data.</text>
</comment>
<dbReference type="InterPro" id="IPR037138">
    <property type="entry name" value="His_deacetylse_dom_sf"/>
</dbReference>
<dbReference type="InterPro" id="IPR023696">
    <property type="entry name" value="Ureohydrolase_dom_sf"/>
</dbReference>
<evidence type="ECO:0000313" key="4">
    <source>
        <dbReference type="EMBL" id="NWF47876.1"/>
    </source>
</evidence>
<name>A0A7Y8H0C4_9BURK</name>
<proteinExistence type="inferred from homology"/>
<keyword evidence="2" id="KW-0378">Hydrolase</keyword>
<comment type="similarity">
    <text evidence="1">Belongs to the histone deacetylase family.</text>
</comment>
<dbReference type="GO" id="GO:0004407">
    <property type="term" value="F:histone deacetylase activity"/>
    <property type="evidence" value="ECO:0007669"/>
    <property type="project" value="InterPro"/>
</dbReference>
<accession>A0A7Y8H0C4</accession>
<dbReference type="InterPro" id="IPR000286">
    <property type="entry name" value="HDACs"/>
</dbReference>
<dbReference type="Gene3D" id="3.40.800.20">
    <property type="entry name" value="Histone deacetylase domain"/>
    <property type="match status" value="1"/>
</dbReference>
<dbReference type="CDD" id="cd09993">
    <property type="entry name" value="HDAC_classIV"/>
    <property type="match status" value="1"/>
</dbReference>
<keyword evidence="5" id="KW-1185">Reference proteome</keyword>
<reference evidence="4 5" key="1">
    <citation type="submission" date="2019-09" db="EMBL/GenBank/DDBJ databases">
        <title>Hydrogenophaga aromatica sp. nov., isolated from a para-xylene-degrading enrichment culture.</title>
        <authorList>
            <person name="Tancsics A."/>
            <person name="Banerjee S."/>
        </authorList>
    </citation>
    <scope>NUCLEOTIDE SEQUENCE [LARGE SCALE GENOMIC DNA]</scope>
    <source>
        <strain evidence="4 5">D2P1</strain>
    </source>
</reference>
<evidence type="ECO:0000313" key="5">
    <source>
        <dbReference type="Proteomes" id="UP000545507"/>
    </source>
</evidence>
<dbReference type="GO" id="GO:0016787">
    <property type="term" value="F:hydrolase activity"/>
    <property type="evidence" value="ECO:0007669"/>
    <property type="project" value="UniProtKB-KW"/>
</dbReference>
<dbReference type="PANTHER" id="PTHR10625">
    <property type="entry name" value="HISTONE DEACETYLASE HDAC1-RELATED"/>
    <property type="match status" value="1"/>
</dbReference>
<dbReference type="PRINTS" id="PR01270">
    <property type="entry name" value="HDASUPER"/>
</dbReference>
<evidence type="ECO:0000259" key="3">
    <source>
        <dbReference type="Pfam" id="PF00850"/>
    </source>
</evidence>
<evidence type="ECO:0000256" key="2">
    <source>
        <dbReference type="ARBA" id="ARBA00022801"/>
    </source>
</evidence>
<dbReference type="InterPro" id="IPR044150">
    <property type="entry name" value="HDAC_classIV"/>
</dbReference>
<dbReference type="PANTHER" id="PTHR10625:SF19">
    <property type="entry name" value="HISTONE DEACETYLASE 12"/>
    <property type="match status" value="1"/>
</dbReference>
<dbReference type="Pfam" id="PF00850">
    <property type="entry name" value="Hist_deacetyl"/>
    <property type="match status" value="1"/>
</dbReference>
<dbReference type="Proteomes" id="UP000545507">
    <property type="component" value="Unassembled WGS sequence"/>
</dbReference>
<evidence type="ECO:0000256" key="1">
    <source>
        <dbReference type="ARBA" id="ARBA00005947"/>
    </source>
</evidence>